<evidence type="ECO:0000259" key="4">
    <source>
        <dbReference type="SMART" id="SM00848"/>
    </source>
</evidence>
<dbReference type="InterPro" id="IPR039417">
    <property type="entry name" value="Peptidase_C1A_papain-like"/>
</dbReference>
<dbReference type="InterPro" id="IPR000169">
    <property type="entry name" value="Pept_cys_AS"/>
</dbReference>
<dbReference type="SMART" id="SM00645">
    <property type="entry name" value="Pept_C1"/>
    <property type="match status" value="1"/>
</dbReference>
<dbReference type="CDD" id="cd02248">
    <property type="entry name" value="Peptidase_C1A"/>
    <property type="match status" value="1"/>
</dbReference>
<dbReference type="EMBL" id="JALJOV010000034">
    <property type="protein sequence ID" value="KAK9868334.1"/>
    <property type="molecule type" value="Genomic_DNA"/>
</dbReference>
<dbReference type="PANTHER" id="PTHR12411">
    <property type="entry name" value="CYSTEINE PROTEASE FAMILY C1-RELATED"/>
    <property type="match status" value="1"/>
</dbReference>
<dbReference type="SUPFAM" id="SSF53448">
    <property type="entry name" value="Nucleotide-diphospho-sugar transferases"/>
    <property type="match status" value="1"/>
</dbReference>
<feature type="domain" description="Peptidase C1A papain C-terminal" evidence="3">
    <location>
        <begin position="766"/>
        <end position="987"/>
    </location>
</feature>
<feature type="domain" description="Cathepsin propeptide inhibitor" evidence="4">
    <location>
        <begin position="675"/>
        <end position="731"/>
    </location>
</feature>
<dbReference type="PRINTS" id="PR00705">
    <property type="entry name" value="PAPAIN"/>
</dbReference>
<dbReference type="Gene3D" id="3.90.70.10">
    <property type="entry name" value="Cysteine proteinases"/>
    <property type="match status" value="1"/>
</dbReference>
<dbReference type="PROSITE" id="PS00640">
    <property type="entry name" value="THIOL_PROTEASE_ASN"/>
    <property type="match status" value="1"/>
</dbReference>
<dbReference type="InterPro" id="IPR013128">
    <property type="entry name" value="Peptidase_C1A"/>
</dbReference>
<sequence length="991" mass="111105">MILGASDLTSARSHPKCQGPHCETVLDASNLAEHLTQKGFLPDGAQLVIADDVDTASEDETGALLRRQGYTVVQWHSLMADHALLPRLQQELLYITGLRAERLLTNTDRNGNALLYLHRQHTGAWASSLSFKQIPLAKRLPYFRLPWVFTYNSWSPKYDYMLKACVRSAAIRAPLLQPICLFSGNPHNAKLYSWLAAQGVKFIHHDPAWRDSFAQKLEGKDNSAHSHLYATADMQIGTWQRIDIPILPDMAEWNFCLFTDSDVYFRTPISLQEFGAPLPPAIGMGYERENLFPPLNAGVMLMNLPSLGQSYEQFLDFVLANDHGLFWPGYGPGDQGAINVFYEAAIKPHRLPNTFNSKPYHPFDGLSKIVHFHGPKPHDFLRYLETGNCTFQDYCQTALMNGFCSYAVEQVRQRRPELPILFRTMWAPFTAVVAWLWLPTLLAARVDPQAVDQRLARKHDRPPSFPTTFETTYNFSLPYVKTLQADGLTYPVHVWRNADTKQLRIDTYGGVNSLVGSQDYLYKVIPRLDRLTCSDSADNDMFSGIWRASVLPDISEWEFDGHEDVRGYDCDVWTFSHRHGRKETVYHFYVTEEDRPVRLHMHGNDVFSGAHFDEYIADYLEFSFDTPDDDVFRIPSACEGALDQPAAGQLLGFTMQMQQLLPSVNTGLDMADEEYLAFCATHGRRHADQAEYDMRLKTYSMHKALIEETNAANRTYKLAANKFADWTQEEFMAAMLPRKGMTSKSSAGQNRLAELPYSPKASTDRLPAGVDWRGTGATGPVKDQATCGSCYAFGAVAAMQSALFMSTGKEVLLSEQQLVDCSWDFGENSACDGGMYDSALDYIVTKAGGAVTEASYEYLGADGFCKADASEAPSAVTFKGYSFVPSYDDQALKEALYSRGPLATSIDASQPSFRFYSHGVYDEPDCLWEPDDLDHAVALVGYGKSTTDGEYWIIRNSWSTHWGNEGYIKVSSSHKACGVTSVPMYAIVEGN</sequence>
<dbReference type="InterPro" id="IPR025660">
    <property type="entry name" value="Pept_his_AS"/>
</dbReference>
<dbReference type="Pfam" id="PF08246">
    <property type="entry name" value="Inhibitor_I29"/>
    <property type="match status" value="1"/>
</dbReference>
<dbReference type="InterPro" id="IPR025661">
    <property type="entry name" value="Pept_asp_AS"/>
</dbReference>
<dbReference type="Gene3D" id="3.90.550.10">
    <property type="entry name" value="Spore Coat Polysaccharide Biosynthesis Protein SpsA, Chain A"/>
    <property type="match status" value="1"/>
</dbReference>
<dbReference type="InterPro" id="IPR013201">
    <property type="entry name" value="Prot_inhib_I29"/>
</dbReference>
<keyword evidence="2" id="KW-1015">Disulfide bond</keyword>
<dbReference type="InterPro" id="IPR000668">
    <property type="entry name" value="Peptidase_C1A_C"/>
</dbReference>
<dbReference type="PROSITE" id="PS00139">
    <property type="entry name" value="THIOL_PROTEASE_CYS"/>
    <property type="match status" value="1"/>
</dbReference>
<dbReference type="FunFam" id="3.90.70.10:FF:000332">
    <property type="entry name" value="Cathepsin L1"/>
    <property type="match status" value="1"/>
</dbReference>
<reference evidence="5 6" key="1">
    <citation type="journal article" date="2024" name="Nat. Commun.">
        <title>Phylogenomics reveals the evolutionary origins of lichenization in chlorophyte algae.</title>
        <authorList>
            <person name="Puginier C."/>
            <person name="Libourel C."/>
            <person name="Otte J."/>
            <person name="Skaloud P."/>
            <person name="Haon M."/>
            <person name="Grisel S."/>
            <person name="Petersen M."/>
            <person name="Berrin J.G."/>
            <person name="Delaux P.M."/>
            <person name="Dal Grande F."/>
            <person name="Keller J."/>
        </authorList>
    </citation>
    <scope>NUCLEOTIDE SEQUENCE [LARGE SCALE GENOMIC DNA]</scope>
    <source>
        <strain evidence="5 6">SAG 2523</strain>
    </source>
</reference>
<evidence type="ECO:0000313" key="5">
    <source>
        <dbReference type="EMBL" id="KAK9868334.1"/>
    </source>
</evidence>
<dbReference type="SUPFAM" id="SSF54001">
    <property type="entry name" value="Cysteine proteinases"/>
    <property type="match status" value="1"/>
</dbReference>
<protein>
    <submittedName>
        <fullName evidence="5">Uncharacterized protein</fullName>
    </submittedName>
</protein>
<evidence type="ECO:0000256" key="1">
    <source>
        <dbReference type="ARBA" id="ARBA00008455"/>
    </source>
</evidence>
<proteinExistence type="inferred from homology"/>
<dbReference type="GO" id="GO:0006508">
    <property type="term" value="P:proteolysis"/>
    <property type="evidence" value="ECO:0007669"/>
    <property type="project" value="InterPro"/>
</dbReference>
<dbReference type="PROSITE" id="PS00639">
    <property type="entry name" value="THIOL_PROTEASE_HIS"/>
    <property type="match status" value="1"/>
</dbReference>
<dbReference type="AlphaFoldDB" id="A0AAW1TK78"/>
<evidence type="ECO:0000313" key="6">
    <source>
        <dbReference type="Proteomes" id="UP001485043"/>
    </source>
</evidence>
<dbReference type="GO" id="GO:0008234">
    <property type="term" value="F:cysteine-type peptidase activity"/>
    <property type="evidence" value="ECO:0007669"/>
    <property type="project" value="InterPro"/>
</dbReference>
<dbReference type="SMART" id="SM00848">
    <property type="entry name" value="Inhibitor_I29"/>
    <property type="match status" value="1"/>
</dbReference>
<dbReference type="InterPro" id="IPR038765">
    <property type="entry name" value="Papain-like_cys_pep_sf"/>
</dbReference>
<dbReference type="Pfam" id="PF00112">
    <property type="entry name" value="Peptidase_C1"/>
    <property type="match status" value="1"/>
</dbReference>
<comment type="caution">
    <text evidence="5">The sequence shown here is derived from an EMBL/GenBank/DDBJ whole genome shotgun (WGS) entry which is preliminary data.</text>
</comment>
<dbReference type="InterPro" id="IPR029044">
    <property type="entry name" value="Nucleotide-diphossugar_trans"/>
</dbReference>
<evidence type="ECO:0000256" key="2">
    <source>
        <dbReference type="ARBA" id="ARBA00023157"/>
    </source>
</evidence>
<keyword evidence="6" id="KW-1185">Reference proteome</keyword>
<comment type="similarity">
    <text evidence="1">Belongs to the peptidase C1 family.</text>
</comment>
<name>A0AAW1TK78_9CHLO</name>
<organism evidence="5 6">
    <name type="scientific">Apatococcus fuscideae</name>
    <dbReference type="NCBI Taxonomy" id="2026836"/>
    <lineage>
        <taxon>Eukaryota</taxon>
        <taxon>Viridiplantae</taxon>
        <taxon>Chlorophyta</taxon>
        <taxon>core chlorophytes</taxon>
        <taxon>Trebouxiophyceae</taxon>
        <taxon>Chlorellales</taxon>
        <taxon>Chlorellaceae</taxon>
        <taxon>Apatococcus</taxon>
    </lineage>
</organism>
<gene>
    <name evidence="5" type="ORF">WJX84_008441</name>
</gene>
<dbReference type="Proteomes" id="UP001485043">
    <property type="component" value="Unassembled WGS sequence"/>
</dbReference>
<evidence type="ECO:0000259" key="3">
    <source>
        <dbReference type="SMART" id="SM00645"/>
    </source>
</evidence>
<accession>A0AAW1TK78</accession>